<evidence type="ECO:0000313" key="2">
    <source>
        <dbReference type="Proteomes" id="UP001595796"/>
    </source>
</evidence>
<dbReference type="EMBL" id="JBHSJF010000006">
    <property type="protein sequence ID" value="MFC5068869.1"/>
    <property type="molecule type" value="Genomic_DNA"/>
</dbReference>
<organism evidence="1 2">
    <name type="scientific">Flaviflagellibacter deserti</name>
    <dbReference type="NCBI Taxonomy" id="2267266"/>
    <lineage>
        <taxon>Bacteria</taxon>
        <taxon>Pseudomonadati</taxon>
        <taxon>Pseudomonadota</taxon>
        <taxon>Alphaproteobacteria</taxon>
        <taxon>Hyphomicrobiales</taxon>
        <taxon>Flaviflagellibacter</taxon>
    </lineage>
</organism>
<accession>A0ABV9Z2S5</accession>
<sequence>MAKGATPTSIHAKAMRRAWERLRNIGARFFVPSAFARQLRYAWAEVKAEAARAAALVRSIAPEVAARIEALRSEEYTLVMRDGSLFAANQRLEVIRSEIRTLEAS</sequence>
<reference evidence="2" key="1">
    <citation type="journal article" date="2019" name="Int. J. Syst. Evol. Microbiol.">
        <title>The Global Catalogue of Microorganisms (GCM) 10K type strain sequencing project: providing services to taxonomists for standard genome sequencing and annotation.</title>
        <authorList>
            <consortium name="The Broad Institute Genomics Platform"/>
            <consortium name="The Broad Institute Genome Sequencing Center for Infectious Disease"/>
            <person name="Wu L."/>
            <person name="Ma J."/>
        </authorList>
    </citation>
    <scope>NUCLEOTIDE SEQUENCE [LARGE SCALE GENOMIC DNA]</scope>
    <source>
        <strain evidence="2">CGMCC 1.16444</strain>
    </source>
</reference>
<dbReference type="RefSeq" id="WP_114955955.1">
    <property type="nucleotide sequence ID" value="NZ_JBHSJF010000006.1"/>
</dbReference>
<comment type="caution">
    <text evidence="1">The sequence shown here is derived from an EMBL/GenBank/DDBJ whole genome shotgun (WGS) entry which is preliminary data.</text>
</comment>
<dbReference type="Proteomes" id="UP001595796">
    <property type="component" value="Unassembled WGS sequence"/>
</dbReference>
<proteinExistence type="predicted"/>
<gene>
    <name evidence="1" type="ORF">ACFPFW_12710</name>
</gene>
<protein>
    <submittedName>
        <fullName evidence="1">Uncharacterized protein</fullName>
    </submittedName>
</protein>
<name>A0ABV9Z2S5_9HYPH</name>
<keyword evidence="2" id="KW-1185">Reference proteome</keyword>
<evidence type="ECO:0000313" key="1">
    <source>
        <dbReference type="EMBL" id="MFC5068869.1"/>
    </source>
</evidence>